<keyword evidence="3" id="KW-0963">Cytoplasm</keyword>
<dbReference type="InParanoid" id="A0A078BBK4"/>
<gene>
    <name evidence="5" type="primary">Contig5749.g6156</name>
    <name evidence="5" type="ORF">STYLEM_20091</name>
</gene>
<dbReference type="GO" id="GO:0008047">
    <property type="term" value="F:enzyme activator activity"/>
    <property type="evidence" value="ECO:0007669"/>
    <property type="project" value="InterPro"/>
</dbReference>
<comment type="subcellular location">
    <subcellularLocation>
        <location evidence="1">Cytoplasm</location>
    </subcellularLocation>
</comment>
<dbReference type="EMBL" id="CCKQ01018937">
    <property type="protein sequence ID" value="CDW90943.1"/>
    <property type="molecule type" value="Genomic_DNA"/>
</dbReference>
<dbReference type="AlphaFoldDB" id="A0A078BBK4"/>
<reference evidence="5 6" key="1">
    <citation type="submission" date="2014-06" db="EMBL/GenBank/DDBJ databases">
        <authorList>
            <person name="Swart Estienne"/>
        </authorList>
    </citation>
    <scope>NUCLEOTIDE SEQUENCE [LARGE SCALE GENOMIC DNA]</scope>
    <source>
        <strain evidence="5 6">130c</strain>
    </source>
</reference>
<sequence>MAYFEPLFKNQKEDNFIIILTNQGSNPYLINDHYMQTIHDIIKQSTGMKQHSSNEQIAKNFQKCQNEIELSFQDLMSGLDQSVRVKNNWSYPRINKKQSDFYELKFNDIQNRYVAVIEQLSQISYQQLEIKPQTQMQDIKIDRIEVKEKKQDQEVVKANSNQILQQQQQLHQNTSSAQQLRGVKLTGVVLERIEMTMESQQISQADLLGQITLMTEFPSQLKPFNVPAQLIIEDDRWHDRSKFQIMKNPNQMIEYSQQPSQQTQHLYITELKDHPQTVMLQYKMNPQLFKELPMIVMWTQEKGLLHIKYMINKKYKSVSYLAFNIGDNSEQNQQEILVTDEEMKKLRSQQQFIKVDKDFKILRLWLANLKQLQGTIEFHCQTIIHTLSVEVMVKDQLVSDLSTVKAQVDTFNSKSTGGKIQNGGGAALERSSDLQLTVLKRIDPTITKFLFVSTFCSIYENDEATSQWHSLNYEGSLYIAEAMSPQGDRKYMMILLNRKKKDDFIEAFDDLTEFKQNQSYIQYRNKADFKDSPESMPGPCRVIYFSQMEEKDQFLKIAEQVQKVLKELREIKVKQSQEKFFTREQVKETLVSIVQGDKFVDYFYQMLLKKYIQNLKEESELAQPLKTRLNKFFNKEAANISFQEILKQCQFEDQNPKLVLQGDYTYPIRPRQPPEMINFAMDKMNKEQKFEKISQLERGRLMMRFLAMRKHPLKNQYFNRKLVNNPQPESISRPSQQQQSFQTLKHDLSLNNVVDQSVHSTTTGSLFKIVPIKQVKTQRRQYRNTQSLNMSTPSRDIMKSLVDSLDSARNSLDYQSISPRQLNESSSKGQFILPLIPKNLERNKKIRANLESVIKKSTDHMNEVNSNSSIKINTLTFRSFNDESYKNYLNQSKSSNQNSQNNVSVITNGMLSSPKTSHFQSLTARHRRRRQQDIIDKADDQFKELVETIKICDTLIDRNREQRMSMGQYGVRMKKIVKRKKTRKNSFILINSVDHIL</sequence>
<accession>A0A078BBK4</accession>
<dbReference type="GO" id="GO:0000290">
    <property type="term" value="P:deadenylation-dependent decapping of nuclear-transcribed mRNA"/>
    <property type="evidence" value="ECO:0007669"/>
    <property type="project" value="InterPro"/>
</dbReference>
<evidence type="ECO:0000313" key="5">
    <source>
        <dbReference type="EMBL" id="CDW90943.1"/>
    </source>
</evidence>
<dbReference type="SUPFAM" id="SSF50729">
    <property type="entry name" value="PH domain-like"/>
    <property type="match status" value="1"/>
</dbReference>
<dbReference type="GO" id="GO:0003729">
    <property type="term" value="F:mRNA binding"/>
    <property type="evidence" value="ECO:0007669"/>
    <property type="project" value="TreeGrafter"/>
</dbReference>
<dbReference type="InterPro" id="IPR010334">
    <property type="entry name" value="Dcp1"/>
</dbReference>
<dbReference type="PANTHER" id="PTHR16290">
    <property type="entry name" value="TRANSCRIPTION FACTOR SMIF DECAPPING ENZYME DCP1"/>
    <property type="match status" value="1"/>
</dbReference>
<dbReference type="GO" id="GO:0006397">
    <property type="term" value="P:mRNA processing"/>
    <property type="evidence" value="ECO:0007669"/>
    <property type="project" value="UniProtKB-KW"/>
</dbReference>
<evidence type="ECO:0000256" key="4">
    <source>
        <dbReference type="ARBA" id="ARBA00022664"/>
    </source>
</evidence>
<dbReference type="PANTHER" id="PTHR16290:SF0">
    <property type="entry name" value="DECAPPING PROTEIN 1, ISOFORM A"/>
    <property type="match status" value="1"/>
</dbReference>
<evidence type="ECO:0000256" key="2">
    <source>
        <dbReference type="ARBA" id="ARBA00008778"/>
    </source>
</evidence>
<keyword evidence="6" id="KW-1185">Reference proteome</keyword>
<dbReference type="InterPro" id="IPR011993">
    <property type="entry name" value="PH-like_dom_sf"/>
</dbReference>
<proteinExistence type="inferred from homology"/>
<evidence type="ECO:0000313" key="6">
    <source>
        <dbReference type="Proteomes" id="UP000039865"/>
    </source>
</evidence>
<dbReference type="GO" id="GO:0000932">
    <property type="term" value="C:P-body"/>
    <property type="evidence" value="ECO:0007669"/>
    <property type="project" value="TreeGrafter"/>
</dbReference>
<keyword evidence="4" id="KW-0507">mRNA processing</keyword>
<protein>
    <submittedName>
        <fullName evidence="5">Uncharacterized protein</fullName>
    </submittedName>
</protein>
<dbReference type="Gene3D" id="2.30.29.30">
    <property type="entry name" value="Pleckstrin-homology domain (PH domain)/Phosphotyrosine-binding domain (PTB)"/>
    <property type="match status" value="1"/>
</dbReference>
<dbReference type="OrthoDB" id="440673at2759"/>
<name>A0A078BBK4_STYLE</name>
<dbReference type="Proteomes" id="UP000039865">
    <property type="component" value="Unassembled WGS sequence"/>
</dbReference>
<organism evidence="5 6">
    <name type="scientific">Stylonychia lemnae</name>
    <name type="common">Ciliate</name>
    <dbReference type="NCBI Taxonomy" id="5949"/>
    <lineage>
        <taxon>Eukaryota</taxon>
        <taxon>Sar</taxon>
        <taxon>Alveolata</taxon>
        <taxon>Ciliophora</taxon>
        <taxon>Intramacronucleata</taxon>
        <taxon>Spirotrichea</taxon>
        <taxon>Stichotrichia</taxon>
        <taxon>Sporadotrichida</taxon>
        <taxon>Oxytrichidae</taxon>
        <taxon>Stylonychinae</taxon>
        <taxon>Stylonychia</taxon>
    </lineage>
</organism>
<comment type="similarity">
    <text evidence="2">Belongs to the DCP1 family.</text>
</comment>
<evidence type="ECO:0000256" key="1">
    <source>
        <dbReference type="ARBA" id="ARBA00004496"/>
    </source>
</evidence>
<dbReference type="Pfam" id="PF06058">
    <property type="entry name" value="DCP1"/>
    <property type="match status" value="1"/>
</dbReference>
<evidence type="ECO:0000256" key="3">
    <source>
        <dbReference type="ARBA" id="ARBA00022490"/>
    </source>
</evidence>
<dbReference type="GO" id="GO:0031087">
    <property type="term" value="P:deadenylation-independent decapping of nuclear-transcribed mRNA"/>
    <property type="evidence" value="ECO:0007669"/>
    <property type="project" value="TreeGrafter"/>
</dbReference>